<dbReference type="RefSeq" id="XP_041216121.1">
    <property type="nucleotide sequence ID" value="XM_041365453.1"/>
</dbReference>
<comment type="caution">
    <text evidence="4">The sequence shown here is derived from an EMBL/GenBank/DDBJ whole genome shotgun (WGS) entry which is preliminary data.</text>
</comment>
<proteinExistence type="predicted"/>
<dbReference type="Pfam" id="PF18759">
    <property type="entry name" value="Plavaka"/>
    <property type="match status" value="2"/>
</dbReference>
<dbReference type="EMBL" id="JABBWK010000624">
    <property type="protein sequence ID" value="KAG1882297.1"/>
    <property type="molecule type" value="Genomic_DNA"/>
</dbReference>
<keyword evidence="1" id="KW-0862">Zinc</keyword>
<feature type="domain" description="C2H2-type" evidence="3">
    <location>
        <begin position="3"/>
        <end position="34"/>
    </location>
</feature>
<dbReference type="GO" id="GO:0008270">
    <property type="term" value="F:zinc ion binding"/>
    <property type="evidence" value="ECO:0007669"/>
    <property type="project" value="UniProtKB-KW"/>
</dbReference>
<dbReference type="InterPro" id="IPR013087">
    <property type="entry name" value="Znf_C2H2_type"/>
</dbReference>
<dbReference type="InterPro" id="IPR041078">
    <property type="entry name" value="Plavaka"/>
</dbReference>
<protein>
    <recommendedName>
        <fullName evidence="3">C2H2-type domain-containing protein</fullName>
    </recommendedName>
</protein>
<name>A0AAD4DML3_9AGAM</name>
<keyword evidence="1" id="KW-0863">Zinc-finger</keyword>
<dbReference type="PROSITE" id="PS50157">
    <property type="entry name" value="ZINC_FINGER_C2H2_2"/>
    <property type="match status" value="1"/>
</dbReference>
<feature type="compositionally biased region" description="Acidic residues" evidence="2">
    <location>
        <begin position="104"/>
        <end position="119"/>
    </location>
</feature>
<feature type="compositionally biased region" description="Basic and acidic residues" evidence="2">
    <location>
        <begin position="42"/>
        <end position="51"/>
    </location>
</feature>
<dbReference type="GeneID" id="64659751"/>
<evidence type="ECO:0000256" key="1">
    <source>
        <dbReference type="PROSITE-ProRule" id="PRU00042"/>
    </source>
</evidence>
<keyword evidence="5" id="KW-1185">Reference proteome</keyword>
<evidence type="ECO:0000259" key="3">
    <source>
        <dbReference type="PROSITE" id="PS50157"/>
    </source>
</evidence>
<keyword evidence="1" id="KW-0479">Metal-binding</keyword>
<feature type="region of interest" description="Disordered" evidence="2">
    <location>
        <begin position="42"/>
        <end position="67"/>
    </location>
</feature>
<feature type="region of interest" description="Disordered" evidence="2">
    <location>
        <begin position="101"/>
        <end position="136"/>
    </location>
</feature>
<sequence length="909" mass="103662">MSFRCAGCHTHFSLRGSYLQHLRKSSNVHCQREHKRLDNSMHCPIRRDAPRPSHHSTLTPDVTPDPQPFSGDYFGNDYGEEDFPDVNDDRPVHIDVHHDMNVAEQDDNAPETDNEDTEVDLSMGWEPPRNLERNVRSPTPEISEYTHYSVDVEGSAKNPWAPFNSQIDWEVAQWAKLRGPGSTAFTDLLMIEGVCGALGLSYKNSVELNKIIDTKIPSRRPRFVHHEACVAGETYDLFSRDILECVRALYGDPEHAQYLSFAPERHYADADKTQCLYHDLCTGEWWWATQDVLEQSKPGATIIPIIISSDKTQITLFRNKTAYPVYLTIGNLPKSIRRKPSRRGQILLAYLPTTRLTQITNKASRRRTLANLFHACMSRIVEPLKSAGVDSMVLMSGDVTGTMNRDCPVCTCPHNELGKHPSQHELHDLDAILDTLELLGSPLYTQACHDLRIKPLQHPFWEDLPYLNIFQSITPDILHQLYQGVMKHMIGWVTEIVGAAEIDARVRRLPPNHSMRIFQKGITTLSHVSGVEHKQMSRFLLGLVVDVRLPGNASPARLVRATRSLLDFLYLAQFPVHSNSSIDALETTLDEFHANKDNFNTEATERLHIDFAKDAYAATNHKDEFWQMTKWLKRKEKVLQHANFIMWRRNLIATNSNIIVACPAEHWQPPDLASLFHIKMTRHPSRKLVPFQEITSASSFRAIHFVPALARFIVQYNHPTLSFQQIEDRATNIHLPCDSVPVFHRIKFWNNEIHATETLDSNGEGCVVKAARFDTCLIQVRNVDMPPASIQDLRVAQVRVVFSLPQTVVKRYFNPQNPPPQHLAYVEWFSAFSPLPDTHSGLYKVRRLVRDGERQVSIVPVSLISRSAHLLPKWGGAVPAEWTSLEVLDTCATFFLNVFKDMYTYFNVG</sequence>
<reference evidence="4" key="1">
    <citation type="journal article" date="2020" name="New Phytol.">
        <title>Comparative genomics reveals dynamic genome evolution in host specialist ectomycorrhizal fungi.</title>
        <authorList>
            <person name="Lofgren L.A."/>
            <person name="Nguyen N.H."/>
            <person name="Vilgalys R."/>
            <person name="Ruytinx J."/>
            <person name="Liao H.L."/>
            <person name="Branco S."/>
            <person name="Kuo A."/>
            <person name="LaButti K."/>
            <person name="Lipzen A."/>
            <person name="Andreopoulos W."/>
            <person name="Pangilinan J."/>
            <person name="Riley R."/>
            <person name="Hundley H."/>
            <person name="Na H."/>
            <person name="Barry K."/>
            <person name="Grigoriev I.V."/>
            <person name="Stajich J.E."/>
            <person name="Kennedy P.G."/>
        </authorList>
    </citation>
    <scope>NUCLEOTIDE SEQUENCE</scope>
    <source>
        <strain evidence="4">FC203</strain>
    </source>
</reference>
<organism evidence="4 5">
    <name type="scientific">Suillus fuscotomentosus</name>
    <dbReference type="NCBI Taxonomy" id="1912939"/>
    <lineage>
        <taxon>Eukaryota</taxon>
        <taxon>Fungi</taxon>
        <taxon>Dikarya</taxon>
        <taxon>Basidiomycota</taxon>
        <taxon>Agaricomycotina</taxon>
        <taxon>Agaricomycetes</taxon>
        <taxon>Agaricomycetidae</taxon>
        <taxon>Boletales</taxon>
        <taxon>Suillineae</taxon>
        <taxon>Suillaceae</taxon>
        <taxon>Suillus</taxon>
    </lineage>
</organism>
<gene>
    <name evidence="4" type="ORF">F5891DRAFT_1168369</name>
</gene>
<dbReference type="Proteomes" id="UP001195769">
    <property type="component" value="Unassembled WGS sequence"/>
</dbReference>
<dbReference type="AlphaFoldDB" id="A0AAD4DML3"/>
<evidence type="ECO:0000256" key="2">
    <source>
        <dbReference type="SAM" id="MobiDB-lite"/>
    </source>
</evidence>
<evidence type="ECO:0000313" key="5">
    <source>
        <dbReference type="Proteomes" id="UP001195769"/>
    </source>
</evidence>
<evidence type="ECO:0000313" key="4">
    <source>
        <dbReference type="EMBL" id="KAG1882297.1"/>
    </source>
</evidence>
<accession>A0AAD4DML3</accession>